<evidence type="ECO:0000256" key="1">
    <source>
        <dbReference type="SAM" id="MobiDB-lite"/>
    </source>
</evidence>
<feature type="region of interest" description="Disordered" evidence="1">
    <location>
        <begin position="1"/>
        <end position="26"/>
    </location>
</feature>
<dbReference type="AlphaFoldDB" id="A0A068UDL1"/>
<keyword evidence="3" id="KW-1185">Reference proteome</keyword>
<accession>A0A068UDL1</accession>
<protein>
    <submittedName>
        <fullName evidence="2">Uncharacterized protein</fullName>
    </submittedName>
</protein>
<gene>
    <name evidence="2" type="ORF">GSCOC_T00023028001</name>
</gene>
<dbReference type="PhylomeDB" id="A0A068UDL1"/>
<sequence>MTNNVKSSSRINKATDTSTGTSNSGRFTVRQFAIMNSQARSGTVEGDFVKRALTALTRSSSQKQCPRRDFHPEPSRLSVMSRAEDS</sequence>
<proteinExistence type="predicted"/>
<evidence type="ECO:0000313" key="2">
    <source>
        <dbReference type="EMBL" id="CDP06279.1"/>
    </source>
</evidence>
<dbReference type="Gramene" id="CDP06279">
    <property type="protein sequence ID" value="CDP06279"/>
    <property type="gene ID" value="GSCOC_T00023028001"/>
</dbReference>
<feature type="region of interest" description="Disordered" evidence="1">
    <location>
        <begin position="57"/>
        <end position="86"/>
    </location>
</feature>
<dbReference type="EMBL" id="HG739104">
    <property type="protein sequence ID" value="CDP06279.1"/>
    <property type="molecule type" value="Genomic_DNA"/>
</dbReference>
<dbReference type="InParanoid" id="A0A068UDL1"/>
<organism evidence="2 3">
    <name type="scientific">Coffea canephora</name>
    <name type="common">Robusta coffee</name>
    <dbReference type="NCBI Taxonomy" id="49390"/>
    <lineage>
        <taxon>Eukaryota</taxon>
        <taxon>Viridiplantae</taxon>
        <taxon>Streptophyta</taxon>
        <taxon>Embryophyta</taxon>
        <taxon>Tracheophyta</taxon>
        <taxon>Spermatophyta</taxon>
        <taxon>Magnoliopsida</taxon>
        <taxon>eudicotyledons</taxon>
        <taxon>Gunneridae</taxon>
        <taxon>Pentapetalae</taxon>
        <taxon>asterids</taxon>
        <taxon>lamiids</taxon>
        <taxon>Gentianales</taxon>
        <taxon>Rubiaceae</taxon>
        <taxon>Ixoroideae</taxon>
        <taxon>Gardenieae complex</taxon>
        <taxon>Bertiereae - Coffeeae clade</taxon>
        <taxon>Coffeeae</taxon>
        <taxon>Coffea</taxon>
    </lineage>
</organism>
<name>A0A068UDL1_COFCA</name>
<evidence type="ECO:0000313" key="3">
    <source>
        <dbReference type="Proteomes" id="UP000295252"/>
    </source>
</evidence>
<dbReference type="Proteomes" id="UP000295252">
    <property type="component" value="Chromosome VIII"/>
</dbReference>
<reference evidence="3" key="1">
    <citation type="journal article" date="2014" name="Science">
        <title>The coffee genome provides insight into the convergent evolution of caffeine biosynthesis.</title>
        <authorList>
            <person name="Denoeud F."/>
            <person name="Carretero-Paulet L."/>
            <person name="Dereeper A."/>
            <person name="Droc G."/>
            <person name="Guyot R."/>
            <person name="Pietrella M."/>
            <person name="Zheng C."/>
            <person name="Alberti A."/>
            <person name="Anthony F."/>
            <person name="Aprea G."/>
            <person name="Aury J.M."/>
            <person name="Bento P."/>
            <person name="Bernard M."/>
            <person name="Bocs S."/>
            <person name="Campa C."/>
            <person name="Cenci A."/>
            <person name="Combes M.C."/>
            <person name="Crouzillat D."/>
            <person name="Da Silva C."/>
            <person name="Daddiego L."/>
            <person name="De Bellis F."/>
            <person name="Dussert S."/>
            <person name="Garsmeur O."/>
            <person name="Gayraud T."/>
            <person name="Guignon V."/>
            <person name="Jahn K."/>
            <person name="Jamilloux V."/>
            <person name="Joet T."/>
            <person name="Labadie K."/>
            <person name="Lan T."/>
            <person name="Leclercq J."/>
            <person name="Lepelley M."/>
            <person name="Leroy T."/>
            <person name="Li L.T."/>
            <person name="Librado P."/>
            <person name="Lopez L."/>
            <person name="Munoz A."/>
            <person name="Noel B."/>
            <person name="Pallavicini A."/>
            <person name="Perrotta G."/>
            <person name="Poncet V."/>
            <person name="Pot D."/>
            <person name="Priyono X."/>
            <person name="Rigoreau M."/>
            <person name="Rouard M."/>
            <person name="Rozas J."/>
            <person name="Tranchant-Dubreuil C."/>
            <person name="VanBuren R."/>
            <person name="Zhang Q."/>
            <person name="Andrade A.C."/>
            <person name="Argout X."/>
            <person name="Bertrand B."/>
            <person name="de Kochko A."/>
            <person name="Graziosi G."/>
            <person name="Henry R.J."/>
            <person name="Jayarama X."/>
            <person name="Ming R."/>
            <person name="Nagai C."/>
            <person name="Rounsley S."/>
            <person name="Sankoff D."/>
            <person name="Giuliano G."/>
            <person name="Albert V.A."/>
            <person name="Wincker P."/>
            <person name="Lashermes P."/>
        </authorList>
    </citation>
    <scope>NUCLEOTIDE SEQUENCE [LARGE SCALE GENOMIC DNA]</scope>
    <source>
        <strain evidence="3">cv. DH200-94</strain>
    </source>
</reference>